<evidence type="ECO:0000256" key="9">
    <source>
        <dbReference type="PIRSR" id="PIRSR604385-2"/>
    </source>
</evidence>
<dbReference type="eggNOG" id="COG0494">
    <property type="taxonomic scope" value="Bacteria"/>
</dbReference>
<comment type="catalytic activity">
    <reaction evidence="1">
        <text>GDP-alpha-D-mannose + H2O = alpha-D-mannose 1-phosphate + GMP + 2 H(+)</text>
        <dbReference type="Rhea" id="RHEA:27978"/>
        <dbReference type="ChEBI" id="CHEBI:15377"/>
        <dbReference type="ChEBI" id="CHEBI:15378"/>
        <dbReference type="ChEBI" id="CHEBI:57527"/>
        <dbReference type="ChEBI" id="CHEBI:58115"/>
        <dbReference type="ChEBI" id="CHEBI:58409"/>
    </reaction>
</comment>
<evidence type="ECO:0000313" key="13">
    <source>
        <dbReference type="Proteomes" id="UP000184396"/>
    </source>
</evidence>
<dbReference type="Proteomes" id="UP000184396">
    <property type="component" value="Unassembled WGS sequence"/>
</dbReference>
<feature type="binding site" evidence="9">
    <location>
        <position position="90"/>
    </location>
    <ligand>
        <name>Mg(2+)</name>
        <dbReference type="ChEBI" id="CHEBI:18420"/>
        <label>1</label>
    </ligand>
</feature>
<dbReference type="GO" id="GO:0006753">
    <property type="term" value="P:nucleoside phosphate metabolic process"/>
    <property type="evidence" value="ECO:0007669"/>
    <property type="project" value="TreeGrafter"/>
</dbReference>
<protein>
    <recommendedName>
        <fullName evidence="5">GDP-mannose pyrophosphatase</fullName>
    </recommendedName>
    <alternativeName>
        <fullName evidence="7">GDP-mannose hydrolase</fullName>
    </alternativeName>
    <alternativeName>
        <fullName evidence="8">GDPMK</fullName>
    </alternativeName>
</protein>
<dbReference type="SUPFAM" id="SSF55811">
    <property type="entry name" value="Nudix"/>
    <property type="match status" value="1"/>
</dbReference>
<keyword evidence="9" id="KW-0479">Metal-binding</keyword>
<dbReference type="AlphaFoldDB" id="A0A1M6BMY3"/>
<comment type="subunit">
    <text evidence="4">Homodimer.</text>
</comment>
<dbReference type="GO" id="GO:0016818">
    <property type="term" value="F:hydrolase activity, acting on acid anhydrides, in phosphorus-containing anhydrides"/>
    <property type="evidence" value="ECO:0007669"/>
    <property type="project" value="InterPro"/>
</dbReference>
<dbReference type="InterPro" id="IPR020084">
    <property type="entry name" value="NUDIX_hydrolase_CS"/>
</dbReference>
<evidence type="ECO:0000256" key="5">
    <source>
        <dbReference type="ARBA" id="ARBA00016377"/>
    </source>
</evidence>
<feature type="binding site" evidence="9">
    <location>
        <position position="110"/>
    </location>
    <ligand>
        <name>Mg(2+)</name>
        <dbReference type="ChEBI" id="CHEBI:18420"/>
        <label>1</label>
    </ligand>
</feature>
<gene>
    <name evidence="12" type="ORF">SAMN05216261_0813</name>
</gene>
<dbReference type="PANTHER" id="PTHR11839:SF18">
    <property type="entry name" value="NUDIX HYDROLASE DOMAIN-CONTAINING PROTEIN"/>
    <property type="match status" value="1"/>
</dbReference>
<comment type="similarity">
    <text evidence="3">Belongs to the Nudix hydrolase family. NudK subfamily.</text>
</comment>
<keyword evidence="6" id="KW-0378">Hydrolase</keyword>
<evidence type="ECO:0000256" key="8">
    <source>
        <dbReference type="ARBA" id="ARBA00032272"/>
    </source>
</evidence>
<comment type="cofactor">
    <cofactor evidence="2 9">
        <name>Mg(2+)</name>
        <dbReference type="ChEBI" id="CHEBI:18420"/>
    </cofactor>
</comment>
<evidence type="ECO:0000259" key="11">
    <source>
        <dbReference type="PROSITE" id="PS51462"/>
    </source>
</evidence>
<accession>A0A1M6BMY3</accession>
<organism evidence="12 13">
    <name type="scientific">Algibacter luteus</name>
    <dbReference type="NCBI Taxonomy" id="1178825"/>
    <lineage>
        <taxon>Bacteria</taxon>
        <taxon>Pseudomonadati</taxon>
        <taxon>Bacteroidota</taxon>
        <taxon>Flavobacteriia</taxon>
        <taxon>Flavobacteriales</taxon>
        <taxon>Flavobacteriaceae</taxon>
        <taxon>Algibacter</taxon>
    </lineage>
</organism>
<dbReference type="NCBIfam" id="TIGR00052">
    <property type="entry name" value="nudix-type nucleoside diphosphatase, YffH/AdpP family"/>
    <property type="match status" value="1"/>
</dbReference>
<evidence type="ECO:0000256" key="6">
    <source>
        <dbReference type="ARBA" id="ARBA00022801"/>
    </source>
</evidence>
<evidence type="ECO:0000256" key="1">
    <source>
        <dbReference type="ARBA" id="ARBA00000847"/>
    </source>
</evidence>
<feature type="binding site" evidence="9">
    <location>
        <position position="106"/>
    </location>
    <ligand>
        <name>Mg(2+)</name>
        <dbReference type="ChEBI" id="CHEBI:18420"/>
        <label>1</label>
    </ligand>
</feature>
<dbReference type="PROSITE" id="PS51462">
    <property type="entry name" value="NUDIX"/>
    <property type="match status" value="1"/>
</dbReference>
<feature type="binding site" evidence="9">
    <location>
        <position position="159"/>
    </location>
    <ligand>
        <name>Mg(2+)</name>
        <dbReference type="ChEBI" id="CHEBI:18420"/>
        <label>1</label>
    </ligand>
</feature>
<proteinExistence type="inferred from homology"/>
<name>A0A1M6BMY3_9FLAO</name>
<feature type="domain" description="Nudix hydrolase" evidence="11">
    <location>
        <begin position="48"/>
        <end position="188"/>
    </location>
</feature>
<dbReference type="GO" id="GO:0019693">
    <property type="term" value="P:ribose phosphate metabolic process"/>
    <property type="evidence" value="ECO:0007669"/>
    <property type="project" value="TreeGrafter"/>
</dbReference>
<evidence type="ECO:0000256" key="7">
    <source>
        <dbReference type="ARBA" id="ARBA00032162"/>
    </source>
</evidence>
<dbReference type="InterPro" id="IPR000086">
    <property type="entry name" value="NUDIX_hydrolase_dom"/>
</dbReference>
<evidence type="ECO:0000256" key="10">
    <source>
        <dbReference type="PIRSR" id="PIRSR604385-3"/>
    </source>
</evidence>
<sequence length="199" mass="22709">MKTTSVEDKLRNITYTELSGEWATLNRIDYDYKFEDGSWKRLSRESYDRGNGACILLYNEEKGTVILTKQFRMPAYDNHKADGMSIEVCAGAIDKNEAPEICIIRETEEEVGYRIKSAKKVMECYTSPGAVTEKMFLFVAPYDDTMKINDGGGLEIEDEEIEVLEMPFSEAIKMVDNFKIIDAKTILLLQYAQIHNLLG</sequence>
<dbReference type="EMBL" id="FQYK01000002">
    <property type="protein sequence ID" value="SHI50017.1"/>
    <property type="molecule type" value="Genomic_DNA"/>
</dbReference>
<keyword evidence="13" id="KW-1185">Reference proteome</keyword>
<dbReference type="GO" id="GO:0005829">
    <property type="term" value="C:cytosol"/>
    <property type="evidence" value="ECO:0007669"/>
    <property type="project" value="TreeGrafter"/>
</dbReference>
<dbReference type="GO" id="GO:0046872">
    <property type="term" value="F:metal ion binding"/>
    <property type="evidence" value="ECO:0007669"/>
    <property type="project" value="UniProtKB-KW"/>
</dbReference>
<dbReference type="PANTHER" id="PTHR11839">
    <property type="entry name" value="UDP/ADP-SUGAR PYROPHOSPHATASE"/>
    <property type="match status" value="1"/>
</dbReference>
<evidence type="ECO:0000256" key="3">
    <source>
        <dbReference type="ARBA" id="ARBA00007275"/>
    </source>
</evidence>
<dbReference type="RefSeq" id="WP_019387437.1">
    <property type="nucleotide sequence ID" value="NZ_ALIH01000006.1"/>
</dbReference>
<feature type="short sequence motif" description="Nudix box" evidence="10">
    <location>
        <begin position="91"/>
        <end position="113"/>
    </location>
</feature>
<keyword evidence="9" id="KW-0460">Magnesium</keyword>
<dbReference type="Pfam" id="PF00293">
    <property type="entry name" value="NUDIX"/>
    <property type="match status" value="1"/>
</dbReference>
<dbReference type="STRING" id="1178825.SAMN05216261_0813"/>
<dbReference type="Gene3D" id="3.90.79.10">
    <property type="entry name" value="Nucleoside Triphosphate Pyrophosphohydrolase"/>
    <property type="match status" value="1"/>
</dbReference>
<dbReference type="InterPro" id="IPR015797">
    <property type="entry name" value="NUDIX_hydrolase-like_dom_sf"/>
</dbReference>
<evidence type="ECO:0000256" key="2">
    <source>
        <dbReference type="ARBA" id="ARBA00001946"/>
    </source>
</evidence>
<dbReference type="CDD" id="cd24157">
    <property type="entry name" value="NUDIX_GDPMK"/>
    <property type="match status" value="1"/>
</dbReference>
<dbReference type="InterPro" id="IPR004385">
    <property type="entry name" value="NDP_pyrophosphatase"/>
</dbReference>
<dbReference type="PROSITE" id="PS00893">
    <property type="entry name" value="NUDIX_BOX"/>
    <property type="match status" value="1"/>
</dbReference>
<evidence type="ECO:0000313" key="12">
    <source>
        <dbReference type="EMBL" id="SHI50017.1"/>
    </source>
</evidence>
<evidence type="ECO:0000256" key="4">
    <source>
        <dbReference type="ARBA" id="ARBA00011738"/>
    </source>
</evidence>
<reference evidence="12 13" key="1">
    <citation type="submission" date="2016-11" db="EMBL/GenBank/DDBJ databases">
        <authorList>
            <person name="Jaros S."/>
            <person name="Januszkiewicz K."/>
            <person name="Wedrychowicz H."/>
        </authorList>
    </citation>
    <scope>NUCLEOTIDE SEQUENCE [LARGE SCALE GENOMIC DNA]</scope>
    <source>
        <strain evidence="12 13">CGMCC 1.12213</strain>
    </source>
</reference>